<keyword evidence="3 8" id="KW-0812">Transmembrane</keyword>
<dbReference type="Gene3D" id="1.50.40.10">
    <property type="entry name" value="Mitochondrial carrier domain"/>
    <property type="match status" value="1"/>
</dbReference>
<evidence type="ECO:0000256" key="1">
    <source>
        <dbReference type="ARBA" id="ARBA00004225"/>
    </source>
</evidence>
<keyword evidence="6" id="KW-0496">Mitochondrion</keyword>
<comment type="subcellular location">
    <subcellularLocation>
        <location evidence="1">Mitochondrion membrane</location>
        <topology evidence="1">Multi-pass membrane protein</topology>
    </subcellularLocation>
</comment>
<dbReference type="InterPro" id="IPR002067">
    <property type="entry name" value="MCP"/>
</dbReference>
<accession>D8PN47</accession>
<evidence type="ECO:0000256" key="8">
    <source>
        <dbReference type="PROSITE-ProRule" id="PRU00282"/>
    </source>
</evidence>
<dbReference type="STRING" id="578458.D8PN47"/>
<dbReference type="OMA" id="VKQVPMH"/>
<dbReference type="SUPFAM" id="SSF103506">
    <property type="entry name" value="Mitochondrial carrier"/>
    <property type="match status" value="1"/>
</dbReference>
<protein>
    <recommendedName>
        <fullName evidence="12">Mitochondrial carrier protein</fullName>
    </recommendedName>
</protein>
<keyword evidence="11" id="KW-1185">Reference proteome</keyword>
<feature type="repeat" description="Solcar" evidence="8">
    <location>
        <begin position="110"/>
        <end position="206"/>
    </location>
</feature>
<evidence type="ECO:0000256" key="3">
    <source>
        <dbReference type="ARBA" id="ARBA00022692"/>
    </source>
</evidence>
<keyword evidence="5" id="KW-1133">Transmembrane helix</keyword>
<feature type="repeat" description="Solcar" evidence="8">
    <location>
        <begin position="219"/>
        <end position="314"/>
    </location>
</feature>
<evidence type="ECO:0000256" key="9">
    <source>
        <dbReference type="RuleBase" id="RU000488"/>
    </source>
</evidence>
<evidence type="ECO:0000256" key="5">
    <source>
        <dbReference type="ARBA" id="ARBA00022989"/>
    </source>
</evidence>
<dbReference type="RefSeq" id="XP_003038453.1">
    <property type="nucleotide sequence ID" value="XM_003038407.1"/>
</dbReference>
<keyword evidence="4" id="KW-0677">Repeat</keyword>
<dbReference type="eggNOG" id="KOG0752">
    <property type="taxonomic scope" value="Eukaryota"/>
</dbReference>
<gene>
    <name evidence="10" type="ORF">SCHCODRAFT_13249</name>
</gene>
<keyword evidence="2 9" id="KW-0813">Transport</keyword>
<evidence type="ECO:0000256" key="2">
    <source>
        <dbReference type="ARBA" id="ARBA00022448"/>
    </source>
</evidence>
<evidence type="ECO:0000256" key="7">
    <source>
        <dbReference type="ARBA" id="ARBA00023136"/>
    </source>
</evidence>
<dbReference type="Pfam" id="PF00153">
    <property type="entry name" value="Mito_carr"/>
    <property type="match status" value="3"/>
</dbReference>
<dbReference type="InterPro" id="IPR023395">
    <property type="entry name" value="MCP_dom_sf"/>
</dbReference>
<dbReference type="GeneID" id="9589706"/>
<dbReference type="GO" id="GO:0031966">
    <property type="term" value="C:mitochondrial membrane"/>
    <property type="evidence" value="ECO:0007669"/>
    <property type="project" value="UniProtKB-SubCell"/>
</dbReference>
<feature type="repeat" description="Solcar" evidence="8">
    <location>
        <begin position="11"/>
        <end position="102"/>
    </location>
</feature>
<dbReference type="PANTHER" id="PTHR24089">
    <property type="entry name" value="SOLUTE CARRIER FAMILY 25"/>
    <property type="match status" value="1"/>
</dbReference>
<dbReference type="EMBL" id="GL377302">
    <property type="protein sequence ID" value="EFJ03551.1"/>
    <property type="molecule type" value="Genomic_DNA"/>
</dbReference>
<dbReference type="PROSITE" id="PS50920">
    <property type="entry name" value="SOLCAR"/>
    <property type="match status" value="3"/>
</dbReference>
<reference evidence="10 11" key="1">
    <citation type="journal article" date="2010" name="Nat. Biotechnol.">
        <title>Genome sequence of the model mushroom Schizophyllum commune.</title>
        <authorList>
            <person name="Ohm R.A."/>
            <person name="de Jong J.F."/>
            <person name="Lugones L.G."/>
            <person name="Aerts A."/>
            <person name="Kothe E."/>
            <person name="Stajich J.E."/>
            <person name="de Vries R.P."/>
            <person name="Record E."/>
            <person name="Levasseur A."/>
            <person name="Baker S.E."/>
            <person name="Bartholomew K.A."/>
            <person name="Coutinho P.M."/>
            <person name="Erdmann S."/>
            <person name="Fowler T.J."/>
            <person name="Gathman A.C."/>
            <person name="Lombard V."/>
            <person name="Henrissat B."/>
            <person name="Knabe N."/>
            <person name="Kuees U."/>
            <person name="Lilly W.W."/>
            <person name="Lindquist E."/>
            <person name="Lucas S."/>
            <person name="Magnuson J.K."/>
            <person name="Piumi F."/>
            <person name="Raudaskoski M."/>
            <person name="Salamov A."/>
            <person name="Schmutz J."/>
            <person name="Schwarze F.W.M.R."/>
            <person name="vanKuyk P.A."/>
            <person name="Horton J.S."/>
            <person name="Grigoriev I.V."/>
            <person name="Woesten H.A.B."/>
        </authorList>
    </citation>
    <scope>NUCLEOTIDE SEQUENCE [LARGE SCALE GENOMIC DNA]</scope>
    <source>
        <strain evidence="11">H4-8 / FGSC 9210</strain>
    </source>
</reference>
<dbReference type="KEGG" id="scm:SCHCO_02612806"/>
<proteinExistence type="inferred from homology"/>
<dbReference type="PRINTS" id="PR00926">
    <property type="entry name" value="MITOCARRIER"/>
</dbReference>
<dbReference type="GO" id="GO:0055085">
    <property type="term" value="P:transmembrane transport"/>
    <property type="evidence" value="ECO:0007669"/>
    <property type="project" value="InterPro"/>
</dbReference>
<evidence type="ECO:0000256" key="6">
    <source>
        <dbReference type="ARBA" id="ARBA00023128"/>
    </source>
</evidence>
<organism evidence="11">
    <name type="scientific">Schizophyllum commune (strain H4-8 / FGSC 9210)</name>
    <name type="common">Split gill fungus</name>
    <dbReference type="NCBI Taxonomy" id="578458"/>
    <lineage>
        <taxon>Eukaryota</taxon>
        <taxon>Fungi</taxon>
        <taxon>Dikarya</taxon>
        <taxon>Basidiomycota</taxon>
        <taxon>Agaricomycotina</taxon>
        <taxon>Agaricomycetes</taxon>
        <taxon>Agaricomycetidae</taxon>
        <taxon>Agaricales</taxon>
        <taxon>Schizophyllaceae</taxon>
        <taxon>Schizophyllum</taxon>
    </lineage>
</organism>
<evidence type="ECO:0000256" key="4">
    <source>
        <dbReference type="ARBA" id="ARBA00022737"/>
    </source>
</evidence>
<comment type="similarity">
    <text evidence="9">Belongs to the mitochondrial carrier (TC 2.A.29) family.</text>
</comment>
<sequence>MPSDSSRNSVDYVIRSVIAGGVAGGAAKTAVAPLERIKILFQTHHKEFVAYSGNWKGVWLSLRHILRTQGVSGLYRGHSLTLARAVPHAAVGYTLYEGAKKVVMPTRELETPFRRTLVGAVAGVSVLPITYPFELIRVRMAMEADPTVKPDLRAVLRSIYSYEASLNPVSSRGTILHFYRGFMVTAIGTVPYRGGIFLVWETMNAWARDKSSPEFRAQNQHKIHLAIGAIAGTTAQVVTYPLEVIRRMQQASGYWLAAAGVQPMKDQYAFKSTVQKIWRTSGWRGYYAGLGIGLVKQVPMNSISLSVWQAMKSVLDI</sequence>
<dbReference type="AlphaFoldDB" id="D8PN47"/>
<keyword evidence="7 8" id="KW-0472">Membrane</keyword>
<dbReference type="InParanoid" id="D8PN47"/>
<evidence type="ECO:0000313" key="10">
    <source>
        <dbReference type="EMBL" id="EFJ03551.1"/>
    </source>
</evidence>
<evidence type="ECO:0008006" key="12">
    <source>
        <dbReference type="Google" id="ProtNLM"/>
    </source>
</evidence>
<dbReference type="Proteomes" id="UP000007431">
    <property type="component" value="Unassembled WGS sequence"/>
</dbReference>
<dbReference type="InterPro" id="IPR018108">
    <property type="entry name" value="MCP_transmembrane"/>
</dbReference>
<evidence type="ECO:0000313" key="11">
    <source>
        <dbReference type="Proteomes" id="UP000007431"/>
    </source>
</evidence>
<dbReference type="OrthoDB" id="270584at2759"/>
<dbReference type="VEuPathDB" id="FungiDB:SCHCODRAFT_02612806"/>
<dbReference type="HOGENOM" id="CLU_015166_10_0_1"/>
<name>D8PN47_SCHCM</name>